<dbReference type="Proteomes" id="UP000887116">
    <property type="component" value="Unassembled WGS sequence"/>
</dbReference>
<accession>A0A8X6G9E1</accession>
<proteinExistence type="predicted"/>
<comment type="caution">
    <text evidence="1">The sequence shown here is derived from an EMBL/GenBank/DDBJ whole genome shotgun (WGS) entry which is preliminary data.</text>
</comment>
<protein>
    <submittedName>
        <fullName evidence="1">Uncharacterized protein</fullName>
    </submittedName>
</protein>
<keyword evidence="2" id="KW-1185">Reference proteome</keyword>
<organism evidence="1 2">
    <name type="scientific">Trichonephila clavata</name>
    <name type="common">Joro spider</name>
    <name type="synonym">Nephila clavata</name>
    <dbReference type="NCBI Taxonomy" id="2740835"/>
    <lineage>
        <taxon>Eukaryota</taxon>
        <taxon>Metazoa</taxon>
        <taxon>Ecdysozoa</taxon>
        <taxon>Arthropoda</taxon>
        <taxon>Chelicerata</taxon>
        <taxon>Arachnida</taxon>
        <taxon>Araneae</taxon>
        <taxon>Araneomorphae</taxon>
        <taxon>Entelegynae</taxon>
        <taxon>Araneoidea</taxon>
        <taxon>Nephilidae</taxon>
        <taxon>Trichonephila</taxon>
    </lineage>
</organism>
<gene>
    <name evidence="1" type="ORF">TNCT_99581</name>
</gene>
<reference evidence="1" key="1">
    <citation type="submission" date="2020-07" db="EMBL/GenBank/DDBJ databases">
        <title>Multicomponent nature underlies the extraordinary mechanical properties of spider dragline silk.</title>
        <authorList>
            <person name="Kono N."/>
            <person name="Nakamura H."/>
            <person name="Mori M."/>
            <person name="Yoshida Y."/>
            <person name="Ohtoshi R."/>
            <person name="Malay A.D."/>
            <person name="Moran D.A.P."/>
            <person name="Tomita M."/>
            <person name="Numata K."/>
            <person name="Arakawa K."/>
        </authorList>
    </citation>
    <scope>NUCLEOTIDE SEQUENCE</scope>
</reference>
<name>A0A8X6G9E1_TRICU</name>
<sequence>MSNKDLNLSLRCSDSCVKILEGMEQLGNHRTSTTNIGVRDPIATKCSLSSHVERISLVGPSSTEQQNQENKMPVLGLLWEPNTDLLTCDPEYFTEQRYVLNGTFVNFAKDI</sequence>
<evidence type="ECO:0000313" key="2">
    <source>
        <dbReference type="Proteomes" id="UP000887116"/>
    </source>
</evidence>
<dbReference type="EMBL" id="BMAO01005027">
    <property type="protein sequence ID" value="GFQ98483.1"/>
    <property type="molecule type" value="Genomic_DNA"/>
</dbReference>
<evidence type="ECO:0000313" key="1">
    <source>
        <dbReference type="EMBL" id="GFQ98483.1"/>
    </source>
</evidence>
<dbReference type="AlphaFoldDB" id="A0A8X6G9E1"/>